<gene>
    <name evidence="1" type="ORF">EWM57_02415</name>
</gene>
<keyword evidence="2" id="KW-1185">Reference proteome</keyword>
<dbReference type="EMBL" id="SEWE01000003">
    <property type="protein sequence ID" value="RYU83815.1"/>
    <property type="molecule type" value="Genomic_DNA"/>
</dbReference>
<accession>A0A4Q5LFJ0</accession>
<organism evidence="1 2">
    <name type="scientific">Hymenobacter persicinus</name>
    <dbReference type="NCBI Taxonomy" id="2025506"/>
    <lineage>
        <taxon>Bacteria</taxon>
        <taxon>Pseudomonadati</taxon>
        <taxon>Bacteroidota</taxon>
        <taxon>Cytophagia</taxon>
        <taxon>Cytophagales</taxon>
        <taxon>Hymenobacteraceae</taxon>
        <taxon>Hymenobacter</taxon>
    </lineage>
</organism>
<dbReference type="OrthoDB" id="9905282at2"/>
<protein>
    <submittedName>
        <fullName evidence="1">Uncharacterized protein</fullName>
    </submittedName>
</protein>
<name>A0A4Q5LFJ0_9BACT</name>
<proteinExistence type="predicted"/>
<comment type="caution">
    <text evidence="1">The sequence shown here is derived from an EMBL/GenBank/DDBJ whole genome shotgun (WGS) entry which is preliminary data.</text>
</comment>
<sequence length="126" mass="14565">MLAKFTELLIFIFRLSQEVEIWTAMKPGCSISPRAKERQVYLRRAVKVIFSLVTELQEMLPDSAVEASQQRPMFWWLLEQDIAQTLKGDPQLDGVLVYILKEGATEKKRPNFGMLYYQVPLEDLAA</sequence>
<dbReference type="Proteomes" id="UP000294155">
    <property type="component" value="Unassembled WGS sequence"/>
</dbReference>
<evidence type="ECO:0000313" key="1">
    <source>
        <dbReference type="EMBL" id="RYU83815.1"/>
    </source>
</evidence>
<dbReference type="AlphaFoldDB" id="A0A4Q5LFJ0"/>
<reference evidence="1 2" key="1">
    <citation type="submission" date="2019-02" db="EMBL/GenBank/DDBJ databases">
        <title>Bacterial novel species isolated from soil.</title>
        <authorList>
            <person name="Jung H.-Y."/>
        </authorList>
    </citation>
    <scope>NUCLEOTIDE SEQUENCE [LARGE SCALE GENOMIC DNA]</scope>
    <source>
        <strain evidence="1 2">1-3-3-3</strain>
    </source>
</reference>
<evidence type="ECO:0000313" key="2">
    <source>
        <dbReference type="Proteomes" id="UP000294155"/>
    </source>
</evidence>
<dbReference type="RefSeq" id="WP_129919528.1">
    <property type="nucleotide sequence ID" value="NZ_SEWE01000003.1"/>
</dbReference>